<dbReference type="AlphaFoldDB" id="A0A2H4STM4"/>
<dbReference type="VEuPathDB" id="FungiDB:CCM_03867"/>
<reference evidence="3 4" key="1">
    <citation type="journal article" date="2017" name="BMC Genomics">
        <title>Chromosome level assembly and secondary metabolite potential of the parasitic fungus Cordyceps militaris.</title>
        <authorList>
            <person name="Kramer G.J."/>
            <person name="Nodwell J.R."/>
        </authorList>
    </citation>
    <scope>NUCLEOTIDE SEQUENCE [LARGE SCALE GENOMIC DNA]</scope>
    <source>
        <strain evidence="3 4">ATCC 34164</strain>
    </source>
</reference>
<dbReference type="EMBL" id="CP023327">
    <property type="protein sequence ID" value="ATY66460.1"/>
    <property type="molecule type" value="Genomic_DNA"/>
</dbReference>
<dbReference type="VEuPathDB" id="FungiDB:A9K55_000949"/>
<keyword evidence="2" id="KW-1133">Transmembrane helix</keyword>
<sequence length="196" mass="21080">MAEVSSAGAPSAILDIVLSVARSLWSVQWGRHLAGVARLIALPLSLITVPLSWVASAILVVSAPLLYLLALLAASAQSTYSLLASLKPLYSFLSAAAGIGIVAGVVLGATSSVITSHFGMQDRDEGRYDRDRDRDSIDYYDEGDDDERDYLYDSDNYHLSPPSYQKPSDRDVGPKRRVAHGLLSQTIHEEDDSSGG</sequence>
<accession>A0A2H4STM4</accession>
<feature type="transmembrane region" description="Helical" evidence="2">
    <location>
        <begin position="89"/>
        <end position="114"/>
    </location>
</feature>
<gene>
    <name evidence="3" type="ORF">A9K55_000949</name>
</gene>
<evidence type="ECO:0000256" key="1">
    <source>
        <dbReference type="SAM" id="MobiDB-lite"/>
    </source>
</evidence>
<keyword evidence="2" id="KW-0812">Transmembrane</keyword>
<name>A0A2H4STM4_CORMI</name>
<evidence type="ECO:0000256" key="2">
    <source>
        <dbReference type="SAM" id="Phobius"/>
    </source>
</evidence>
<feature type="transmembrane region" description="Helical" evidence="2">
    <location>
        <begin position="39"/>
        <end position="69"/>
    </location>
</feature>
<evidence type="ECO:0000313" key="3">
    <source>
        <dbReference type="EMBL" id="ATY66460.1"/>
    </source>
</evidence>
<dbReference type="Proteomes" id="UP000323067">
    <property type="component" value="Chromosome ii"/>
</dbReference>
<proteinExistence type="predicted"/>
<protein>
    <submittedName>
        <fullName evidence="3">Uncharacterized protein</fullName>
    </submittedName>
</protein>
<evidence type="ECO:0000313" key="4">
    <source>
        <dbReference type="Proteomes" id="UP000323067"/>
    </source>
</evidence>
<dbReference type="OrthoDB" id="4502894at2759"/>
<organism evidence="3 4">
    <name type="scientific">Cordyceps militaris</name>
    <name type="common">Caterpillar fungus</name>
    <name type="synonym">Clavaria militaris</name>
    <dbReference type="NCBI Taxonomy" id="73501"/>
    <lineage>
        <taxon>Eukaryota</taxon>
        <taxon>Fungi</taxon>
        <taxon>Dikarya</taxon>
        <taxon>Ascomycota</taxon>
        <taxon>Pezizomycotina</taxon>
        <taxon>Sordariomycetes</taxon>
        <taxon>Hypocreomycetidae</taxon>
        <taxon>Hypocreales</taxon>
        <taxon>Cordycipitaceae</taxon>
        <taxon>Cordyceps</taxon>
    </lineage>
</organism>
<feature type="region of interest" description="Disordered" evidence="1">
    <location>
        <begin position="148"/>
        <end position="174"/>
    </location>
</feature>
<keyword evidence="2" id="KW-0472">Membrane</keyword>